<evidence type="ECO:0000313" key="3">
    <source>
        <dbReference type="EMBL" id="ESR27491.1"/>
    </source>
</evidence>
<dbReference type="PROSITE" id="PS50883">
    <property type="entry name" value="EAL"/>
    <property type="match status" value="1"/>
</dbReference>
<dbReference type="AlphaFoldDB" id="V4RND1"/>
<dbReference type="SUPFAM" id="SSF141868">
    <property type="entry name" value="EAL domain-like"/>
    <property type="match status" value="1"/>
</dbReference>
<reference evidence="3" key="1">
    <citation type="journal article" date="2014" name="Genome Announc.">
        <title>Draft Genome Sequence of Lutibaculum baratangense Strain AMV1T, Isolated from a Mud Volcano in Andamans, India.</title>
        <authorList>
            <person name="Singh A."/>
            <person name="Sreenivas A."/>
            <person name="Sathyanarayana Reddy G."/>
            <person name="Pinnaka A.K."/>
            <person name="Shivaji S."/>
        </authorList>
    </citation>
    <scope>NUCLEOTIDE SEQUENCE [LARGE SCALE GENOMIC DNA]</scope>
    <source>
        <strain evidence="3">AMV1</strain>
    </source>
</reference>
<dbReference type="PANTHER" id="PTHR33121">
    <property type="entry name" value="CYCLIC DI-GMP PHOSPHODIESTERASE PDEF"/>
    <property type="match status" value="1"/>
</dbReference>
<accession>V4RND1</accession>
<feature type="domain" description="EAL" evidence="2">
    <location>
        <begin position="165"/>
        <end position="416"/>
    </location>
</feature>
<dbReference type="STRING" id="631454.N177_0014"/>
<evidence type="ECO:0000259" key="2">
    <source>
        <dbReference type="PROSITE" id="PS50883"/>
    </source>
</evidence>
<dbReference type="eggNOG" id="COG2200">
    <property type="taxonomic scope" value="Bacteria"/>
</dbReference>
<gene>
    <name evidence="3" type="ORF">N177_0014</name>
</gene>
<dbReference type="InterPro" id="IPR001633">
    <property type="entry name" value="EAL_dom"/>
</dbReference>
<organism evidence="3 4">
    <name type="scientific">Lutibaculum baratangense AMV1</name>
    <dbReference type="NCBI Taxonomy" id="631454"/>
    <lineage>
        <taxon>Bacteria</taxon>
        <taxon>Pseudomonadati</taxon>
        <taxon>Pseudomonadota</taxon>
        <taxon>Alphaproteobacteria</taxon>
        <taxon>Hyphomicrobiales</taxon>
        <taxon>Tepidamorphaceae</taxon>
        <taxon>Lutibaculum</taxon>
    </lineage>
</organism>
<dbReference type="Gene3D" id="3.20.20.450">
    <property type="entry name" value="EAL domain"/>
    <property type="match status" value="1"/>
</dbReference>
<keyword evidence="4" id="KW-1185">Reference proteome</keyword>
<evidence type="ECO:0000256" key="1">
    <source>
        <dbReference type="SAM" id="MobiDB-lite"/>
    </source>
</evidence>
<dbReference type="InterPro" id="IPR035919">
    <property type="entry name" value="EAL_sf"/>
</dbReference>
<dbReference type="InterPro" id="IPR050706">
    <property type="entry name" value="Cyclic-di-GMP_PDE-like"/>
</dbReference>
<dbReference type="SMART" id="SM00052">
    <property type="entry name" value="EAL"/>
    <property type="match status" value="1"/>
</dbReference>
<dbReference type="CDD" id="cd01948">
    <property type="entry name" value="EAL"/>
    <property type="match status" value="1"/>
</dbReference>
<dbReference type="GO" id="GO:0071111">
    <property type="term" value="F:cyclic-guanylate-specific phosphodiesterase activity"/>
    <property type="evidence" value="ECO:0007669"/>
    <property type="project" value="InterPro"/>
</dbReference>
<feature type="compositionally biased region" description="Pro residues" evidence="1">
    <location>
        <begin position="125"/>
        <end position="136"/>
    </location>
</feature>
<feature type="region of interest" description="Disordered" evidence="1">
    <location>
        <begin position="119"/>
        <end position="153"/>
    </location>
</feature>
<sequence length="418" mass="45688">MAVIAISLGVVLYTQLGFTLPEAGWASLACLVTLVLADIYTLRNRERARFEQDVAQISRGTSELSREVRQLVQKLEQSEKQSNRRIRETVDARLGTVLDDISSLDTLLRELTEEVRELKEMQAAAPPPPPPPAPPESPEEPEFGHEEPEAEASVVEAAPAAFVPNAETLKTIVHALRSDRIDVHLQVMVGLPQRRPMHYEALARLRGPDGGTLMPGDFLPDARHAGLVSKIDAAVVERCFKIADQMSRRDRVATIFCNISPDTLRGSAAMALIDATERHKDQAGHIVFELTQAEFDGLGAIERETIEALTEFGCRFCVDNLTRLRVDGPLLSQQHVRFVKLDAAVLLDPGVDSGDIHPSDFARLMARSGIEVIATRVETEPQVLDLLDFDVGTAQGHLFGRPKPVRLGAAAGTSAASV</sequence>
<protein>
    <recommendedName>
        <fullName evidence="2">EAL domain-containing protein</fullName>
    </recommendedName>
</protein>
<name>V4RND1_9HYPH</name>
<dbReference type="PANTHER" id="PTHR33121:SF79">
    <property type="entry name" value="CYCLIC DI-GMP PHOSPHODIESTERASE PDED-RELATED"/>
    <property type="match status" value="1"/>
</dbReference>
<proteinExistence type="predicted"/>
<dbReference type="Pfam" id="PF00563">
    <property type="entry name" value="EAL"/>
    <property type="match status" value="1"/>
</dbReference>
<comment type="caution">
    <text evidence="3">The sequence shown here is derived from an EMBL/GenBank/DDBJ whole genome shotgun (WGS) entry which is preliminary data.</text>
</comment>
<dbReference type="EMBL" id="AWXZ01000002">
    <property type="protein sequence ID" value="ESR27491.1"/>
    <property type="molecule type" value="Genomic_DNA"/>
</dbReference>
<evidence type="ECO:0000313" key="4">
    <source>
        <dbReference type="Proteomes" id="UP000017819"/>
    </source>
</evidence>
<dbReference type="Proteomes" id="UP000017819">
    <property type="component" value="Unassembled WGS sequence"/>
</dbReference>